<dbReference type="AlphaFoldDB" id="A0A1B1U748"/>
<dbReference type="EMBL" id="CP016503">
    <property type="protein sequence ID" value="ANV98589.1"/>
    <property type="molecule type" value="Genomic_DNA"/>
</dbReference>
<dbReference type="KEGG" id="het:BBW65_07180"/>
<reference evidence="2" key="1">
    <citation type="submission" date="2016-07" db="EMBL/GenBank/DDBJ databases">
        <authorList>
            <person name="Florea S."/>
            <person name="Webb J.S."/>
            <person name="Jaromczyk J."/>
            <person name="Schardl C.L."/>
        </authorList>
    </citation>
    <scope>NUCLEOTIDE SEQUENCE [LARGE SCALE GENOMIC DNA]</scope>
    <source>
        <strain evidence="2">MIT 01-6242</strain>
    </source>
</reference>
<dbReference type="OrthoDB" id="9799921at2"/>
<protein>
    <submittedName>
        <fullName evidence="1">Uncharacterized protein</fullName>
    </submittedName>
</protein>
<accession>A0A1B1U748</accession>
<organism evidence="1 2">
    <name type="scientific">Helicobacter enhydrae</name>
    <dbReference type="NCBI Taxonomy" id="222136"/>
    <lineage>
        <taxon>Bacteria</taxon>
        <taxon>Pseudomonadati</taxon>
        <taxon>Campylobacterota</taxon>
        <taxon>Epsilonproteobacteria</taxon>
        <taxon>Campylobacterales</taxon>
        <taxon>Helicobacteraceae</taxon>
        <taxon>Helicobacter</taxon>
    </lineage>
</organism>
<dbReference type="Proteomes" id="UP000092884">
    <property type="component" value="Chromosome"/>
</dbReference>
<dbReference type="InterPro" id="IPR036895">
    <property type="entry name" value="Uracil-DNA_glycosylase-like_sf"/>
</dbReference>
<dbReference type="STRING" id="222136.BBW65_07180"/>
<dbReference type="RefSeq" id="WP_066341478.1">
    <property type="nucleotide sequence ID" value="NZ_CP016503.1"/>
</dbReference>
<name>A0A1B1U748_9HELI</name>
<keyword evidence="2" id="KW-1185">Reference proteome</keyword>
<evidence type="ECO:0000313" key="1">
    <source>
        <dbReference type="EMBL" id="ANV98589.1"/>
    </source>
</evidence>
<dbReference type="Gene3D" id="3.40.470.10">
    <property type="entry name" value="Uracil-DNA glycosylase-like domain"/>
    <property type="match status" value="1"/>
</dbReference>
<gene>
    <name evidence="1" type="ORF">BBW65_07180</name>
</gene>
<sequence length="99" mass="11387">MKVVSNENGKFYKVESHSYNDESAILDPDTQYLIVGTFPVVGTNLEVEWFYGSKDNSFWGQGGKDGLIQQVFSCDDILDTKEKRQEFMRQRGMAFVDLF</sequence>
<evidence type="ECO:0000313" key="2">
    <source>
        <dbReference type="Proteomes" id="UP000092884"/>
    </source>
</evidence>
<proteinExistence type="predicted"/>